<dbReference type="InterPro" id="IPR020915">
    <property type="entry name" value="UPF0311"/>
</dbReference>
<sequence>MLPPFFTSLVAAAILLMIGCHAQATPPAPGLTFLYSLNCTLGASVNVGTGPRGSRTVIPITGGTFTGPRLTGRVLNIGADWSWTDGRGTFNADTRYQLQTNDGANIFIQTSGPGQSNGRIYLRGIFETGSDRYWWLNNVIAIGVLTPGNGYVAIDMFHMT</sequence>
<gene>
    <name evidence="2" type="ORF">S40285_08478</name>
</gene>
<feature type="chain" id="PRO_5001780058" evidence="1">
    <location>
        <begin position="25"/>
        <end position="160"/>
    </location>
</feature>
<dbReference type="HOGENOM" id="CLU_096872_2_1_1"/>
<dbReference type="PANTHER" id="PTHR37315:SF1">
    <property type="entry name" value="UPF0311 PROTEIN BLR7842"/>
    <property type="match status" value="1"/>
</dbReference>
<dbReference type="PANTHER" id="PTHR37315">
    <property type="entry name" value="UPF0311 PROTEIN BLR7842"/>
    <property type="match status" value="1"/>
</dbReference>
<dbReference type="OrthoDB" id="2544694at2759"/>
<organism evidence="2 3">
    <name type="scientific">Stachybotrys chlorohalonatus (strain IBT 40285)</name>
    <dbReference type="NCBI Taxonomy" id="1283841"/>
    <lineage>
        <taxon>Eukaryota</taxon>
        <taxon>Fungi</taxon>
        <taxon>Dikarya</taxon>
        <taxon>Ascomycota</taxon>
        <taxon>Pezizomycotina</taxon>
        <taxon>Sordariomycetes</taxon>
        <taxon>Hypocreomycetidae</taxon>
        <taxon>Hypocreales</taxon>
        <taxon>Stachybotryaceae</taxon>
        <taxon>Stachybotrys</taxon>
    </lineage>
</organism>
<dbReference type="AlphaFoldDB" id="A0A084QZI5"/>
<dbReference type="Gene3D" id="2.40.160.20">
    <property type="match status" value="1"/>
</dbReference>
<dbReference type="InParanoid" id="A0A084QZI5"/>
<evidence type="ECO:0000313" key="3">
    <source>
        <dbReference type="Proteomes" id="UP000028524"/>
    </source>
</evidence>
<evidence type="ECO:0000256" key="1">
    <source>
        <dbReference type="SAM" id="SignalP"/>
    </source>
</evidence>
<keyword evidence="1" id="KW-0732">Signal</keyword>
<feature type="signal peptide" evidence="1">
    <location>
        <begin position="1"/>
        <end position="24"/>
    </location>
</feature>
<proteinExistence type="predicted"/>
<dbReference type="Pfam" id="PF11578">
    <property type="entry name" value="DUF3237"/>
    <property type="match status" value="1"/>
</dbReference>
<reference evidence="2 3" key="1">
    <citation type="journal article" date="2014" name="BMC Genomics">
        <title>Comparative genome sequencing reveals chemotype-specific gene clusters in the toxigenic black mold Stachybotrys.</title>
        <authorList>
            <person name="Semeiks J."/>
            <person name="Borek D."/>
            <person name="Otwinowski Z."/>
            <person name="Grishin N.V."/>
        </authorList>
    </citation>
    <scope>NUCLEOTIDE SEQUENCE [LARGE SCALE GENOMIC DNA]</scope>
    <source>
        <strain evidence="2 3">IBT 40285</strain>
    </source>
</reference>
<dbReference type="EMBL" id="KL659507">
    <property type="protein sequence ID" value="KFA69370.1"/>
    <property type="molecule type" value="Genomic_DNA"/>
</dbReference>
<keyword evidence="3" id="KW-1185">Reference proteome</keyword>
<accession>A0A084QZI5</accession>
<dbReference type="STRING" id="1283841.A0A084QZI5"/>
<protein>
    <submittedName>
        <fullName evidence="2">Uncharacterized protein</fullName>
    </submittedName>
</protein>
<dbReference type="Proteomes" id="UP000028524">
    <property type="component" value="Unassembled WGS sequence"/>
</dbReference>
<name>A0A084QZI5_STAC4</name>
<dbReference type="OMA" id="MGTPSYE"/>
<evidence type="ECO:0000313" key="2">
    <source>
        <dbReference type="EMBL" id="KFA69370.1"/>
    </source>
</evidence>